<dbReference type="AlphaFoldDB" id="A0A423W422"/>
<evidence type="ECO:0000313" key="2">
    <source>
        <dbReference type="Proteomes" id="UP000283895"/>
    </source>
</evidence>
<sequence>MEDPATAKEAPPKLDTIPIEVVYLIIEILTLDIHTPYPEGGSPDRCAEKDGIAREVLRDMCLVSKRIGSAASRYLYRHICLRDPSTVVLLFRSLVRNPELGTRIKRISYDIHCYNHIMPNLEPLRSIEGHGWTCYLNEVLARISSLQWLEFSLPSPRGTYMRPGFSGPPPPDPHIPSSGVPHDSWMYRRAPDASGPQRLHMIGNRAFPSAFEEEPERPFKKFLDQCKVQHLMWSMDYNAWFGFLKNPDEVHIKLLKEDPEALETDNKLISDALAGLTDLHTLSLDLHYGQDISKTLGPSGVLDLTALSNLHTLEVPIRFLIQKQYGVEEDSGNEGDSGEGNTGVANAENFLCPAAVLPKSLQRLTLLTDVRCLENVDEEEATESIYKHRFIVLDFLDAFSSTCKENFPHLRKVCYRQGVEGADECACTRDPTPPHLPFPFYPQEGDLDGCLARLEDISDSFRRNGVEFKGVARSNPCLRLEPHVGL</sequence>
<dbReference type="OrthoDB" id="5210863at2759"/>
<protein>
    <recommendedName>
        <fullName evidence="3">F-box domain-containing protein</fullName>
    </recommendedName>
</protein>
<dbReference type="EMBL" id="LKEA01000027">
    <property type="protein sequence ID" value="ROV98055.1"/>
    <property type="molecule type" value="Genomic_DNA"/>
</dbReference>
<keyword evidence="2" id="KW-1185">Reference proteome</keyword>
<evidence type="ECO:0008006" key="3">
    <source>
        <dbReference type="Google" id="ProtNLM"/>
    </source>
</evidence>
<name>A0A423W422_9PEZI</name>
<accession>A0A423W422</accession>
<dbReference type="Proteomes" id="UP000283895">
    <property type="component" value="Unassembled WGS sequence"/>
</dbReference>
<gene>
    <name evidence="1" type="ORF">VMCG_07052</name>
</gene>
<comment type="caution">
    <text evidence="1">The sequence shown here is derived from an EMBL/GenBank/DDBJ whole genome shotgun (WGS) entry which is preliminary data.</text>
</comment>
<proteinExistence type="predicted"/>
<organism evidence="1 2">
    <name type="scientific">Cytospora schulzeri</name>
    <dbReference type="NCBI Taxonomy" id="448051"/>
    <lineage>
        <taxon>Eukaryota</taxon>
        <taxon>Fungi</taxon>
        <taxon>Dikarya</taxon>
        <taxon>Ascomycota</taxon>
        <taxon>Pezizomycotina</taxon>
        <taxon>Sordariomycetes</taxon>
        <taxon>Sordariomycetidae</taxon>
        <taxon>Diaporthales</taxon>
        <taxon>Cytosporaceae</taxon>
        <taxon>Cytospora</taxon>
    </lineage>
</organism>
<evidence type="ECO:0000313" key="1">
    <source>
        <dbReference type="EMBL" id="ROV98055.1"/>
    </source>
</evidence>
<reference evidence="1 2" key="1">
    <citation type="submission" date="2015-09" db="EMBL/GenBank/DDBJ databases">
        <title>Host preference determinants of Valsa canker pathogens revealed by comparative genomics.</title>
        <authorList>
            <person name="Yin Z."/>
            <person name="Huang L."/>
        </authorList>
    </citation>
    <scope>NUCLEOTIDE SEQUENCE [LARGE SCALE GENOMIC DNA]</scope>
    <source>
        <strain evidence="1 2">03-1</strain>
    </source>
</reference>